<reference evidence="2" key="1">
    <citation type="journal article" date="2022" name="bioRxiv">
        <title>Sequencing and chromosome-scale assembly of the giantPleurodeles waltlgenome.</title>
        <authorList>
            <person name="Brown T."/>
            <person name="Elewa A."/>
            <person name="Iarovenko S."/>
            <person name="Subramanian E."/>
            <person name="Araus A.J."/>
            <person name="Petzold A."/>
            <person name="Susuki M."/>
            <person name="Suzuki K.-i.T."/>
            <person name="Hayashi T."/>
            <person name="Toyoda A."/>
            <person name="Oliveira C."/>
            <person name="Osipova E."/>
            <person name="Leigh N.D."/>
            <person name="Simon A."/>
            <person name="Yun M.H."/>
        </authorList>
    </citation>
    <scope>NUCLEOTIDE SEQUENCE</scope>
    <source>
        <strain evidence="2">20211129_DDA</strain>
        <tissue evidence="2">Liver</tissue>
    </source>
</reference>
<accession>A0AAV7TSZ7</accession>
<feature type="region of interest" description="Disordered" evidence="1">
    <location>
        <begin position="190"/>
        <end position="223"/>
    </location>
</feature>
<dbReference type="EMBL" id="JANPWB010000006">
    <property type="protein sequence ID" value="KAJ1179718.1"/>
    <property type="molecule type" value="Genomic_DNA"/>
</dbReference>
<feature type="region of interest" description="Disordered" evidence="1">
    <location>
        <begin position="30"/>
        <end position="50"/>
    </location>
</feature>
<sequence>MLEEVQAEATRSTVSAAGRGDLLRPGMLKEASQGGEGACEAHGPGSAVDPSGWCSQAEDIPSHLAFAAGAPVDKLHDGHYTLAEAIGKSLPALPTSRGRFVSTGKKLPLSGDRTAKVLQRMELLDGEKVNAGPGGMKSDRVMHEMHAGVDKLELGYDKASNEWEESELHEESEVSVPMVAARRGEATKFSVGVLQKPRAGNENTTGQKKELRSRLQKDKQEMG</sequence>
<evidence type="ECO:0000313" key="2">
    <source>
        <dbReference type="EMBL" id="KAJ1179718.1"/>
    </source>
</evidence>
<name>A0AAV7TSZ7_PLEWA</name>
<comment type="caution">
    <text evidence="2">The sequence shown here is derived from an EMBL/GenBank/DDBJ whole genome shotgun (WGS) entry which is preliminary data.</text>
</comment>
<evidence type="ECO:0000256" key="1">
    <source>
        <dbReference type="SAM" id="MobiDB-lite"/>
    </source>
</evidence>
<keyword evidence="3" id="KW-1185">Reference proteome</keyword>
<protein>
    <submittedName>
        <fullName evidence="2">Uncharacterized protein</fullName>
    </submittedName>
</protein>
<proteinExistence type="predicted"/>
<organism evidence="2 3">
    <name type="scientific">Pleurodeles waltl</name>
    <name type="common">Iberian ribbed newt</name>
    <dbReference type="NCBI Taxonomy" id="8319"/>
    <lineage>
        <taxon>Eukaryota</taxon>
        <taxon>Metazoa</taxon>
        <taxon>Chordata</taxon>
        <taxon>Craniata</taxon>
        <taxon>Vertebrata</taxon>
        <taxon>Euteleostomi</taxon>
        <taxon>Amphibia</taxon>
        <taxon>Batrachia</taxon>
        <taxon>Caudata</taxon>
        <taxon>Salamandroidea</taxon>
        <taxon>Salamandridae</taxon>
        <taxon>Pleurodelinae</taxon>
        <taxon>Pleurodeles</taxon>
    </lineage>
</organism>
<feature type="compositionally biased region" description="Basic and acidic residues" evidence="1">
    <location>
        <begin position="207"/>
        <end position="223"/>
    </location>
</feature>
<dbReference type="Proteomes" id="UP001066276">
    <property type="component" value="Chromosome 3_2"/>
</dbReference>
<dbReference type="AlphaFoldDB" id="A0AAV7TSZ7"/>
<gene>
    <name evidence="2" type="ORF">NDU88_004952</name>
</gene>
<evidence type="ECO:0000313" key="3">
    <source>
        <dbReference type="Proteomes" id="UP001066276"/>
    </source>
</evidence>